<organism evidence="2 3">
    <name type="scientific">Butyricimonas hominis</name>
    <dbReference type="NCBI Taxonomy" id="2763032"/>
    <lineage>
        <taxon>Bacteria</taxon>
        <taxon>Pseudomonadati</taxon>
        <taxon>Bacteroidota</taxon>
        <taxon>Bacteroidia</taxon>
        <taxon>Bacteroidales</taxon>
        <taxon>Odoribacteraceae</taxon>
        <taxon>Butyricimonas</taxon>
    </lineage>
</organism>
<dbReference type="EMBL" id="JACOOH010000001">
    <property type="protein sequence ID" value="MBC5619976.1"/>
    <property type="molecule type" value="Genomic_DNA"/>
</dbReference>
<gene>
    <name evidence="2" type="ORF">H8S64_02565</name>
</gene>
<reference evidence="2 3" key="1">
    <citation type="submission" date="2020-08" db="EMBL/GenBank/DDBJ databases">
        <title>Genome public.</title>
        <authorList>
            <person name="Liu C."/>
            <person name="Sun Q."/>
        </authorList>
    </citation>
    <scope>NUCLEOTIDE SEQUENCE [LARGE SCALE GENOMIC DNA]</scope>
    <source>
        <strain evidence="2 3">NSJ-56</strain>
    </source>
</reference>
<sequence length="487" mass="57423">MIDIQVKLHDRYSVEFKVGYVVDRDREENEFRMDTWFFVPHSLGISASTYSKDDFYKDVRSNVRLITPIYSLEEIAEGEWTPFVFLEDAFQHLVEECTRESIETYEYQIKMFTSIFKSALRGNVNKAIHHEVEGNERELMVGHYVACVRIIARRYRELKKIVHVPGLPKEALNYFSFGDEYLSNLIEFHTFRLLDGLKEVDVECYEQEKEKLLELVHEEIAYKKKHGYPVAEKDSRDQNRTVIYRRGILKKYAESDLFLKASKKRDGVLVEQIYYSLAAGLSMIFATVIAFSFQKKYGNFTMPLFVALVVSYMLKDRIKELMRFYFAHRLGKNYFDRKTKISMGDKVVGQIKDGVDFISENKVPEEIINRRARTDLLAADNRYAGEKIILYRKWIQLDAEILGEYSQYDISGVNEIIRFDLGNFARKMDEHAYELYVPEGDSGYTAIKGEKIYYVNFLIQLRHEGNVDYRRFRLMITRDGIREIQNL</sequence>
<comment type="caution">
    <text evidence="2">The sequence shown here is derived from an EMBL/GenBank/DDBJ whole genome shotgun (WGS) entry which is preliminary data.</text>
</comment>
<name>A0ABR7CWC6_9BACT</name>
<protein>
    <submittedName>
        <fullName evidence="2">Uncharacterized protein</fullName>
    </submittedName>
</protein>
<proteinExistence type="predicted"/>
<accession>A0ABR7CWC6</accession>
<keyword evidence="1" id="KW-1133">Transmembrane helix</keyword>
<evidence type="ECO:0000313" key="2">
    <source>
        <dbReference type="EMBL" id="MBC5619976.1"/>
    </source>
</evidence>
<dbReference type="RefSeq" id="WP_186974823.1">
    <property type="nucleotide sequence ID" value="NZ_JACOOH010000001.1"/>
</dbReference>
<evidence type="ECO:0000256" key="1">
    <source>
        <dbReference type="SAM" id="Phobius"/>
    </source>
</evidence>
<keyword evidence="3" id="KW-1185">Reference proteome</keyword>
<evidence type="ECO:0000313" key="3">
    <source>
        <dbReference type="Proteomes" id="UP000646484"/>
    </source>
</evidence>
<keyword evidence="1" id="KW-0812">Transmembrane</keyword>
<dbReference type="Proteomes" id="UP000646484">
    <property type="component" value="Unassembled WGS sequence"/>
</dbReference>
<keyword evidence="1" id="KW-0472">Membrane</keyword>
<feature type="transmembrane region" description="Helical" evidence="1">
    <location>
        <begin position="273"/>
        <end position="291"/>
    </location>
</feature>
<feature type="transmembrane region" description="Helical" evidence="1">
    <location>
        <begin position="297"/>
        <end position="314"/>
    </location>
</feature>